<reference evidence="1" key="2">
    <citation type="submission" date="2018-03" db="EMBL/GenBank/DDBJ databases">
        <title>The Triticum urartu genome reveals the dynamic nature of wheat genome evolution.</title>
        <authorList>
            <person name="Ling H."/>
            <person name="Ma B."/>
            <person name="Shi X."/>
            <person name="Liu H."/>
            <person name="Dong L."/>
            <person name="Sun H."/>
            <person name="Cao Y."/>
            <person name="Gao Q."/>
            <person name="Zheng S."/>
            <person name="Li Y."/>
            <person name="Yu Y."/>
            <person name="Du H."/>
            <person name="Qi M."/>
            <person name="Li Y."/>
            <person name="Yu H."/>
            <person name="Cui Y."/>
            <person name="Wang N."/>
            <person name="Chen C."/>
            <person name="Wu H."/>
            <person name="Zhao Y."/>
            <person name="Zhang J."/>
            <person name="Li Y."/>
            <person name="Zhou W."/>
            <person name="Zhang B."/>
            <person name="Hu W."/>
            <person name="Eijk M."/>
            <person name="Tang J."/>
            <person name="Witsenboer H."/>
            <person name="Zhao S."/>
            <person name="Li Z."/>
            <person name="Zhang A."/>
            <person name="Wang D."/>
            <person name="Liang C."/>
        </authorList>
    </citation>
    <scope>NUCLEOTIDE SEQUENCE [LARGE SCALE GENOMIC DNA]</scope>
    <source>
        <strain evidence="1">cv. G1812</strain>
    </source>
</reference>
<evidence type="ECO:0000313" key="1">
    <source>
        <dbReference type="EnsemblPlants" id="TuG1812G0200002601.01.T01.cds388332"/>
    </source>
</evidence>
<reference evidence="2" key="1">
    <citation type="journal article" date="2013" name="Nature">
        <title>Draft genome of the wheat A-genome progenitor Triticum urartu.</title>
        <authorList>
            <person name="Ling H.Q."/>
            <person name="Zhao S."/>
            <person name="Liu D."/>
            <person name="Wang J."/>
            <person name="Sun H."/>
            <person name="Zhang C."/>
            <person name="Fan H."/>
            <person name="Li D."/>
            <person name="Dong L."/>
            <person name="Tao Y."/>
            <person name="Gao C."/>
            <person name="Wu H."/>
            <person name="Li Y."/>
            <person name="Cui Y."/>
            <person name="Guo X."/>
            <person name="Zheng S."/>
            <person name="Wang B."/>
            <person name="Yu K."/>
            <person name="Liang Q."/>
            <person name="Yang W."/>
            <person name="Lou X."/>
            <person name="Chen J."/>
            <person name="Feng M."/>
            <person name="Jian J."/>
            <person name="Zhang X."/>
            <person name="Luo G."/>
            <person name="Jiang Y."/>
            <person name="Liu J."/>
            <person name="Wang Z."/>
            <person name="Sha Y."/>
            <person name="Zhang B."/>
            <person name="Wu H."/>
            <person name="Tang D."/>
            <person name="Shen Q."/>
            <person name="Xue P."/>
            <person name="Zou S."/>
            <person name="Wang X."/>
            <person name="Liu X."/>
            <person name="Wang F."/>
            <person name="Yang Y."/>
            <person name="An X."/>
            <person name="Dong Z."/>
            <person name="Zhang K."/>
            <person name="Zhang X."/>
            <person name="Luo M.C."/>
            <person name="Dvorak J."/>
            <person name="Tong Y."/>
            <person name="Wang J."/>
            <person name="Yang H."/>
            <person name="Li Z."/>
            <person name="Wang D."/>
            <person name="Zhang A."/>
            <person name="Wang J."/>
        </authorList>
    </citation>
    <scope>NUCLEOTIDE SEQUENCE</scope>
    <source>
        <strain evidence="2">cv. G1812</strain>
    </source>
</reference>
<organism evidence="1 2">
    <name type="scientific">Triticum urartu</name>
    <name type="common">Red wild einkorn</name>
    <name type="synonym">Crithodium urartu</name>
    <dbReference type="NCBI Taxonomy" id="4572"/>
    <lineage>
        <taxon>Eukaryota</taxon>
        <taxon>Viridiplantae</taxon>
        <taxon>Streptophyta</taxon>
        <taxon>Embryophyta</taxon>
        <taxon>Tracheophyta</taxon>
        <taxon>Spermatophyta</taxon>
        <taxon>Magnoliopsida</taxon>
        <taxon>Liliopsida</taxon>
        <taxon>Poales</taxon>
        <taxon>Poaceae</taxon>
        <taxon>BOP clade</taxon>
        <taxon>Pooideae</taxon>
        <taxon>Triticodae</taxon>
        <taxon>Triticeae</taxon>
        <taxon>Triticinae</taxon>
        <taxon>Triticum</taxon>
    </lineage>
</organism>
<proteinExistence type="predicted"/>
<protein>
    <submittedName>
        <fullName evidence="1">Uncharacterized protein</fullName>
    </submittedName>
</protein>
<sequence length="33" mass="3996">MMDRPSFSANPLFEEQGYDRDYIAKSHFFIVQR</sequence>
<dbReference type="AlphaFoldDB" id="A0A8R7TH68"/>
<evidence type="ECO:0000313" key="2">
    <source>
        <dbReference type="Proteomes" id="UP000015106"/>
    </source>
</evidence>
<dbReference type="EnsemblPlants" id="TuG1812G0200002601.01.T01">
    <property type="protein sequence ID" value="TuG1812G0200002601.01.T01.cds388332"/>
    <property type="gene ID" value="TuG1812G0200002601.01"/>
</dbReference>
<dbReference type="Gramene" id="TuG1812G0200002601.01.T01">
    <property type="protein sequence ID" value="TuG1812G0200002601.01.T01.cds388332"/>
    <property type="gene ID" value="TuG1812G0200002601.01"/>
</dbReference>
<keyword evidence="2" id="KW-1185">Reference proteome</keyword>
<name>A0A8R7TH68_TRIUA</name>
<reference evidence="1" key="3">
    <citation type="submission" date="2022-06" db="UniProtKB">
        <authorList>
            <consortium name="EnsemblPlants"/>
        </authorList>
    </citation>
    <scope>IDENTIFICATION</scope>
</reference>
<accession>A0A8R7TH68</accession>
<dbReference type="Proteomes" id="UP000015106">
    <property type="component" value="Chromosome 2"/>
</dbReference>